<dbReference type="Proteomes" id="UP000281549">
    <property type="component" value="Unassembled WGS sequence"/>
</dbReference>
<evidence type="ECO:0000256" key="2">
    <source>
        <dbReference type="SAM" id="MobiDB-lite"/>
    </source>
</evidence>
<dbReference type="InterPro" id="IPR018289">
    <property type="entry name" value="MULE_transposase_dom"/>
</dbReference>
<keyword evidence="1" id="KW-0479">Metal-binding</keyword>
<evidence type="ECO:0000313" key="5">
    <source>
        <dbReference type="Proteomes" id="UP000281549"/>
    </source>
</evidence>
<feature type="region of interest" description="Disordered" evidence="2">
    <location>
        <begin position="1"/>
        <end position="35"/>
    </location>
</feature>
<dbReference type="Pfam" id="PF10551">
    <property type="entry name" value="MULE"/>
    <property type="match status" value="1"/>
</dbReference>
<protein>
    <recommendedName>
        <fullName evidence="3">SWIM-type domain-containing protein</fullName>
    </recommendedName>
</protein>
<proteinExistence type="predicted"/>
<dbReference type="PANTHER" id="PTHR47718:SF13">
    <property type="entry name" value="OS09G0290500 PROTEIN"/>
    <property type="match status" value="1"/>
</dbReference>
<name>A0A4P9YCE4_ROZAC</name>
<keyword evidence="1" id="KW-0862">Zinc</keyword>
<dbReference type="PANTHER" id="PTHR47718">
    <property type="entry name" value="OS01G0519700 PROTEIN"/>
    <property type="match status" value="1"/>
</dbReference>
<dbReference type="EMBL" id="ML006105">
    <property type="protein sequence ID" value="RKP16977.1"/>
    <property type="molecule type" value="Genomic_DNA"/>
</dbReference>
<evidence type="ECO:0000259" key="3">
    <source>
        <dbReference type="PROSITE" id="PS50966"/>
    </source>
</evidence>
<keyword evidence="1" id="KW-0863">Zinc-finger</keyword>
<accession>A0A4P9YCE4</accession>
<reference evidence="5" key="1">
    <citation type="journal article" date="2018" name="Nat. Microbiol.">
        <title>Leveraging single-cell genomics to expand the fungal tree of life.</title>
        <authorList>
            <person name="Ahrendt S.R."/>
            <person name="Quandt C.A."/>
            <person name="Ciobanu D."/>
            <person name="Clum A."/>
            <person name="Salamov A."/>
            <person name="Andreopoulos B."/>
            <person name="Cheng J.F."/>
            <person name="Woyke T."/>
            <person name="Pelin A."/>
            <person name="Henrissat B."/>
            <person name="Reynolds N.K."/>
            <person name="Benny G.L."/>
            <person name="Smith M.E."/>
            <person name="James T.Y."/>
            <person name="Grigoriev I.V."/>
        </authorList>
    </citation>
    <scope>NUCLEOTIDE SEQUENCE [LARGE SCALE GENOMIC DNA]</scope>
    <source>
        <strain evidence="5">CSF55</strain>
    </source>
</reference>
<feature type="compositionally biased region" description="Low complexity" evidence="2">
    <location>
        <begin position="1"/>
        <end position="27"/>
    </location>
</feature>
<dbReference type="Pfam" id="PF04434">
    <property type="entry name" value="SWIM"/>
    <property type="match status" value="1"/>
</dbReference>
<dbReference type="GO" id="GO:0008270">
    <property type="term" value="F:zinc ion binding"/>
    <property type="evidence" value="ECO:0007669"/>
    <property type="project" value="UniProtKB-KW"/>
</dbReference>
<dbReference type="PROSITE" id="PS50966">
    <property type="entry name" value="ZF_SWIM"/>
    <property type="match status" value="1"/>
</dbReference>
<organism evidence="4 5">
    <name type="scientific">Rozella allomycis (strain CSF55)</name>
    <dbReference type="NCBI Taxonomy" id="988480"/>
    <lineage>
        <taxon>Eukaryota</taxon>
        <taxon>Fungi</taxon>
        <taxon>Fungi incertae sedis</taxon>
        <taxon>Cryptomycota</taxon>
        <taxon>Cryptomycota incertae sedis</taxon>
        <taxon>Rozella</taxon>
    </lineage>
</organism>
<evidence type="ECO:0000313" key="4">
    <source>
        <dbReference type="EMBL" id="RKP16977.1"/>
    </source>
</evidence>
<feature type="compositionally biased region" description="Basic residues" evidence="2">
    <location>
        <begin position="507"/>
        <end position="518"/>
    </location>
</feature>
<feature type="domain" description="SWIM-type" evidence="3">
    <location>
        <begin position="375"/>
        <end position="413"/>
    </location>
</feature>
<dbReference type="InterPro" id="IPR007527">
    <property type="entry name" value="Znf_SWIM"/>
</dbReference>
<gene>
    <name evidence="4" type="ORF">ROZALSC1DRAFT_24680</name>
</gene>
<dbReference type="AlphaFoldDB" id="A0A4P9YCE4"/>
<sequence length="518" mass="58379">MSFPSSPGSGSKPASLATAATPSLTSTVSHRSTASKTIRDTTITSKVKSMRKSLFGTNGIEYDKLIKQIEQEHNTNTRIQVERDSLGTVLNFMWCDVRALKSFESTNCDLLLVDTTYKCIRFDQSLALLVSLDCHGVYYTVAAAFISLGDSHTFTWLINNLKHICPKFGSSQTIIFTDNDAAMTLAFEGIPFLSHYLDLFHFVQALDKNLRSRMHQYDTFRRKMREYVLTKSSAEIEEELQNVFTNFRITQADLCRKNRSEAFDFGVSGTNACEAFNRVIKSYGANFASHALSIMQITDFIFETYTAKFKSIIERKTQLVNVANMSQFEKDLKCKLGAYAENKLMKQMCKAMFLNVVANSDNTDFTVSSPDAVLANVTLTTSNEICSFQCTCGYLQRKGIICSHIVAVKQILGKLVSFQDCIPRWHLPDAVQNPTKASGSNVVSISTRPQTSLREYRLKLQSLHKLMLNQAYDSIEKLQIAIDGCEQTYKSLFPNEIENVSLDPPPRQKRRSKRKSKS</sequence>
<evidence type="ECO:0000256" key="1">
    <source>
        <dbReference type="PROSITE-ProRule" id="PRU00325"/>
    </source>
</evidence>
<feature type="region of interest" description="Disordered" evidence="2">
    <location>
        <begin position="497"/>
        <end position="518"/>
    </location>
</feature>